<dbReference type="InterPro" id="IPR058268">
    <property type="entry name" value="DUF7962"/>
</dbReference>
<dbReference type="SUPFAM" id="SSF52833">
    <property type="entry name" value="Thioredoxin-like"/>
    <property type="match status" value="1"/>
</dbReference>
<accession>A0A0D7BTC0</accession>
<organism evidence="2 3">
    <name type="scientific">Cylindrobasidium torrendii FP15055 ss-10</name>
    <dbReference type="NCBI Taxonomy" id="1314674"/>
    <lineage>
        <taxon>Eukaryota</taxon>
        <taxon>Fungi</taxon>
        <taxon>Dikarya</taxon>
        <taxon>Basidiomycota</taxon>
        <taxon>Agaricomycotina</taxon>
        <taxon>Agaricomycetes</taxon>
        <taxon>Agaricomycetidae</taxon>
        <taxon>Agaricales</taxon>
        <taxon>Marasmiineae</taxon>
        <taxon>Physalacriaceae</taxon>
        <taxon>Cylindrobasidium</taxon>
    </lineage>
</organism>
<dbReference type="Pfam" id="PF25907">
    <property type="entry name" value="DUF7962"/>
    <property type="match status" value="1"/>
</dbReference>
<name>A0A0D7BTC0_9AGAR</name>
<dbReference type="Gene3D" id="3.40.30.110">
    <property type="match status" value="1"/>
</dbReference>
<feature type="domain" description="GST N-terminal" evidence="1">
    <location>
        <begin position="5"/>
        <end position="85"/>
    </location>
</feature>
<dbReference type="AlphaFoldDB" id="A0A0D7BTC0"/>
<evidence type="ECO:0000313" key="2">
    <source>
        <dbReference type="EMBL" id="KIY73763.1"/>
    </source>
</evidence>
<dbReference type="EMBL" id="KN880434">
    <property type="protein sequence ID" value="KIY73763.1"/>
    <property type="molecule type" value="Genomic_DNA"/>
</dbReference>
<keyword evidence="3" id="KW-1185">Reference proteome</keyword>
<dbReference type="OrthoDB" id="202840at2759"/>
<dbReference type="InterPro" id="IPR036282">
    <property type="entry name" value="Glutathione-S-Trfase_C_sf"/>
</dbReference>
<dbReference type="STRING" id="1314674.A0A0D7BTC0"/>
<gene>
    <name evidence="2" type="ORF">CYLTODRAFT_193631</name>
</gene>
<reference evidence="2 3" key="1">
    <citation type="journal article" date="2015" name="Fungal Genet. Biol.">
        <title>Evolution of novel wood decay mechanisms in Agaricales revealed by the genome sequences of Fistulina hepatica and Cylindrobasidium torrendii.</title>
        <authorList>
            <person name="Floudas D."/>
            <person name="Held B.W."/>
            <person name="Riley R."/>
            <person name="Nagy L.G."/>
            <person name="Koehler G."/>
            <person name="Ransdell A.S."/>
            <person name="Younus H."/>
            <person name="Chow J."/>
            <person name="Chiniquy J."/>
            <person name="Lipzen A."/>
            <person name="Tritt A."/>
            <person name="Sun H."/>
            <person name="Haridas S."/>
            <person name="LaButti K."/>
            <person name="Ohm R.A."/>
            <person name="Kues U."/>
            <person name="Blanchette R.A."/>
            <person name="Grigoriev I.V."/>
            <person name="Minto R.E."/>
            <person name="Hibbett D.S."/>
        </authorList>
    </citation>
    <scope>NUCLEOTIDE SEQUENCE [LARGE SCALE GENOMIC DNA]</scope>
    <source>
        <strain evidence="2 3">FP15055 ss-10</strain>
    </source>
</reference>
<dbReference type="Pfam" id="PF13417">
    <property type="entry name" value="GST_N_3"/>
    <property type="match status" value="1"/>
</dbReference>
<sequence length="334" mass="37310">MTSQPPVIIYRYNASPFSIKIDNVLLLKGIDAQRVNVQSYLPRPEITNLLGVGYRRIPIVAIGGDVYCDTSLIASALERRFPPAKGYGTIFPKRVDGGSADAVLVQNYAQFYADNIIFPLAPAFLPWEKFPDEFLKDRESFAGAPMNRNYLVALRPKNYSILVSHITEELLADGRDWLFNTVTPSLADVALHFPIAWAMQFPSAKDLINSDSFPRTFKWMQRLNNAFDDLRKTVKTPKISGEDAAKTIASSSREDEAVVGFDTTEANRLGLKRGDIVDIAPQDTGRKNFTTGPLICLNREEYVIETKGTSGDTFRIHLPRVGYSIRKAKGQSKL</sequence>
<protein>
    <recommendedName>
        <fullName evidence="1">GST N-terminal domain-containing protein</fullName>
    </recommendedName>
</protein>
<proteinExistence type="predicted"/>
<evidence type="ECO:0000313" key="3">
    <source>
        <dbReference type="Proteomes" id="UP000054007"/>
    </source>
</evidence>
<dbReference type="InterPro" id="IPR004045">
    <property type="entry name" value="Glutathione_S-Trfase_N"/>
</dbReference>
<dbReference type="PROSITE" id="PS50404">
    <property type="entry name" value="GST_NTER"/>
    <property type="match status" value="1"/>
</dbReference>
<evidence type="ECO:0000259" key="1">
    <source>
        <dbReference type="PROSITE" id="PS50404"/>
    </source>
</evidence>
<dbReference type="Proteomes" id="UP000054007">
    <property type="component" value="Unassembled WGS sequence"/>
</dbReference>
<dbReference type="InterPro" id="IPR036249">
    <property type="entry name" value="Thioredoxin-like_sf"/>
</dbReference>
<dbReference type="Gene3D" id="1.20.1050.10">
    <property type="match status" value="1"/>
</dbReference>
<dbReference type="CDD" id="cd00299">
    <property type="entry name" value="GST_C_family"/>
    <property type="match status" value="1"/>
</dbReference>
<dbReference type="SUPFAM" id="SSF47616">
    <property type="entry name" value="GST C-terminal domain-like"/>
    <property type="match status" value="1"/>
</dbReference>